<dbReference type="SUPFAM" id="SSF51445">
    <property type="entry name" value="(Trans)glycosidases"/>
    <property type="match status" value="1"/>
</dbReference>
<evidence type="ECO:0000256" key="2">
    <source>
        <dbReference type="ARBA" id="ARBA00004496"/>
    </source>
</evidence>
<comment type="similarity">
    <text evidence="3">Belongs to the disproportionating enzyme family.</text>
</comment>
<sequence length="662" mass="75785">MKYPHGTARITGVLVPLAALRSNRSVGCGEFADLPDLASWCSATGLKLIQLLPVNDTGGESSPYSALSACALHPMYIRIQDLPELQAFPPETRAALETELERVRQELDGPDRFDHGRVLAAKTDLLRQIFTSPSSREGSSTPGGKDLTSFIRENPWVKPYSVFRALKDAHQERAWTTWEEHRQADQETVERLWKRASLKEETRFHAWVQMRLAQQFLEASREVARQGIALKGDLPILMNEDSVDAWFDREVFRPDLRAGAPPDMFSDLGQNWGFPIYNWDHLEKDDYRWWRQRLRQAARYYHAYRIDHVLGFFRIWSIPARSTSGTLGFFWPQSGLTRDDLSGIGLDAGRIRWLGEPHLRGDELRQGLGQDLPDLITSLFEQIGQEDLFLFSRALGGEADIIALGRPAEQQEWLLERYRDRALLELPDGTFAPSWFFRDCSRYQTLSPEERSRFEELIAHRGRENNELWAEQGRKLLKFMQDTTDMLTCAEDLGVVPEAVPRVLGELGILSLRIPRWSHYWDRPGEPLIPLGEYPEASVCAPGVHDTSTLRGWWEGESGREELWAALNPGKDRPCPERFSPEVAREVYRGVLACTSRIVVFQLQDLFALAPELLHEDPHQDRINVPGTANSFNWTWRMPLTIEALREEPALADQIRQLAARD</sequence>
<evidence type="ECO:0000256" key="8">
    <source>
        <dbReference type="ARBA" id="ARBA00022679"/>
    </source>
</evidence>
<dbReference type="InterPro" id="IPR003385">
    <property type="entry name" value="Glyco_hydro_77"/>
</dbReference>
<evidence type="ECO:0000256" key="4">
    <source>
        <dbReference type="ARBA" id="ARBA00012560"/>
    </source>
</evidence>
<evidence type="ECO:0000256" key="5">
    <source>
        <dbReference type="ARBA" id="ARBA00020295"/>
    </source>
</evidence>
<evidence type="ECO:0000256" key="7">
    <source>
        <dbReference type="ARBA" id="ARBA00022676"/>
    </source>
</evidence>
<name>A0A2S4JR63_9SPIO</name>
<keyword evidence="9" id="KW-0119">Carbohydrate metabolism</keyword>
<keyword evidence="8 12" id="KW-0808">Transferase</keyword>
<dbReference type="Pfam" id="PF02446">
    <property type="entry name" value="Glyco_hydro_77"/>
    <property type="match status" value="1"/>
</dbReference>
<evidence type="ECO:0000256" key="3">
    <source>
        <dbReference type="ARBA" id="ARBA00005684"/>
    </source>
</evidence>
<evidence type="ECO:0000256" key="1">
    <source>
        <dbReference type="ARBA" id="ARBA00000439"/>
    </source>
</evidence>
<gene>
    <name evidence="12" type="ORF">AU468_07175</name>
</gene>
<dbReference type="RefSeq" id="WP_103680120.1">
    <property type="nucleotide sequence ID" value="NZ_LPWH01000063.1"/>
</dbReference>
<dbReference type="InterPro" id="IPR017853">
    <property type="entry name" value="GH"/>
</dbReference>
<proteinExistence type="inferred from homology"/>
<keyword evidence="6" id="KW-0963">Cytoplasm</keyword>
<dbReference type="GO" id="GO:0005737">
    <property type="term" value="C:cytoplasm"/>
    <property type="evidence" value="ECO:0007669"/>
    <property type="project" value="UniProtKB-SubCell"/>
</dbReference>
<protein>
    <recommendedName>
        <fullName evidence="5">4-alpha-glucanotransferase</fullName>
        <ecNumber evidence="4">2.4.1.25</ecNumber>
    </recommendedName>
    <alternativeName>
        <fullName evidence="10">Amylomaltase</fullName>
    </alternativeName>
    <alternativeName>
        <fullName evidence="11">Disproportionating enzyme</fullName>
    </alternativeName>
</protein>
<dbReference type="GO" id="GO:0005975">
    <property type="term" value="P:carbohydrate metabolic process"/>
    <property type="evidence" value="ECO:0007669"/>
    <property type="project" value="InterPro"/>
</dbReference>
<evidence type="ECO:0000313" key="12">
    <source>
        <dbReference type="EMBL" id="POR02028.1"/>
    </source>
</evidence>
<comment type="catalytic activity">
    <reaction evidence="1">
        <text>Transfers a segment of a (1-&gt;4)-alpha-D-glucan to a new position in an acceptor, which may be glucose or a (1-&gt;4)-alpha-D-glucan.</text>
        <dbReference type="EC" id="2.4.1.25"/>
    </reaction>
</comment>
<reference evidence="13" key="1">
    <citation type="submission" date="2015-12" db="EMBL/GenBank/DDBJ databases">
        <authorList>
            <person name="Lodha T.D."/>
            <person name="Chintalapati S."/>
            <person name="Chintalapati V.R."/>
            <person name="Sravanthi T."/>
        </authorList>
    </citation>
    <scope>NUCLEOTIDE SEQUENCE [LARGE SCALE GENOMIC DNA]</scope>
    <source>
        <strain evidence="13">JC133</strain>
    </source>
</reference>
<evidence type="ECO:0000256" key="9">
    <source>
        <dbReference type="ARBA" id="ARBA00023277"/>
    </source>
</evidence>
<keyword evidence="13" id="KW-1185">Reference proteome</keyword>
<evidence type="ECO:0000313" key="13">
    <source>
        <dbReference type="Proteomes" id="UP000237350"/>
    </source>
</evidence>
<comment type="subcellular location">
    <subcellularLocation>
        <location evidence="2">Cytoplasm</location>
    </subcellularLocation>
</comment>
<dbReference type="GO" id="GO:0004134">
    <property type="term" value="F:4-alpha-glucanotransferase activity"/>
    <property type="evidence" value="ECO:0007669"/>
    <property type="project" value="UniProtKB-EC"/>
</dbReference>
<dbReference type="Proteomes" id="UP000237350">
    <property type="component" value="Unassembled WGS sequence"/>
</dbReference>
<keyword evidence="7" id="KW-0328">Glycosyltransferase</keyword>
<evidence type="ECO:0000256" key="6">
    <source>
        <dbReference type="ARBA" id="ARBA00022490"/>
    </source>
</evidence>
<dbReference type="Gene3D" id="3.20.20.80">
    <property type="entry name" value="Glycosidases"/>
    <property type="match status" value="2"/>
</dbReference>
<accession>A0A2S4JR63</accession>
<comment type="caution">
    <text evidence="12">The sequence shown here is derived from an EMBL/GenBank/DDBJ whole genome shotgun (WGS) entry which is preliminary data.</text>
</comment>
<dbReference type="PANTHER" id="PTHR32518">
    <property type="match status" value="1"/>
</dbReference>
<dbReference type="PANTHER" id="PTHR32518:SF3">
    <property type="entry name" value="4-ALPHA-GLUCANOTRANSFERASE"/>
    <property type="match status" value="1"/>
</dbReference>
<organism evidence="12 13">
    <name type="scientific">Alkalispirochaeta sphaeroplastigenens</name>
    <dbReference type="NCBI Taxonomy" id="1187066"/>
    <lineage>
        <taxon>Bacteria</taxon>
        <taxon>Pseudomonadati</taxon>
        <taxon>Spirochaetota</taxon>
        <taxon>Spirochaetia</taxon>
        <taxon>Spirochaetales</taxon>
        <taxon>Spirochaetaceae</taxon>
        <taxon>Alkalispirochaeta</taxon>
    </lineage>
</organism>
<evidence type="ECO:0000256" key="10">
    <source>
        <dbReference type="ARBA" id="ARBA00031423"/>
    </source>
</evidence>
<dbReference type="EMBL" id="LPWH01000063">
    <property type="protein sequence ID" value="POR02028.1"/>
    <property type="molecule type" value="Genomic_DNA"/>
</dbReference>
<dbReference type="OrthoDB" id="9811841at2"/>
<dbReference type="EC" id="2.4.1.25" evidence="4"/>
<evidence type="ECO:0000256" key="11">
    <source>
        <dbReference type="ARBA" id="ARBA00031501"/>
    </source>
</evidence>
<dbReference type="AlphaFoldDB" id="A0A2S4JR63"/>